<reference evidence="2" key="1">
    <citation type="submission" date="2017-11" db="EMBL/GenBank/DDBJ databases">
        <authorList>
            <person name="Lima N.C."/>
            <person name="Parody-Merino A.M."/>
            <person name="Battley P.F."/>
            <person name="Fidler A.E."/>
            <person name="Prosdocimi F."/>
        </authorList>
    </citation>
    <scope>NUCLEOTIDE SEQUENCE [LARGE SCALE GENOMIC DNA]</scope>
</reference>
<dbReference type="EMBL" id="KZ505680">
    <property type="protein sequence ID" value="PKU47368.1"/>
    <property type="molecule type" value="Genomic_DNA"/>
</dbReference>
<proteinExistence type="predicted"/>
<keyword evidence="1" id="KW-0695">RNA-directed DNA polymerase</keyword>
<sequence length="92" mass="10473">MELNLARGVKGNKKSFYGDMDSGIEHILSKFADDTKLCGVVDTLKGRTAIQMNLDRFEWWACAKFMKFRKTNGKVLHVGHSNPKHKYRLGGE</sequence>
<dbReference type="GO" id="GO:0003964">
    <property type="term" value="F:RNA-directed DNA polymerase activity"/>
    <property type="evidence" value="ECO:0007669"/>
    <property type="project" value="UniProtKB-KW"/>
</dbReference>
<gene>
    <name evidence="1" type="ORF">llap_2335</name>
</gene>
<keyword evidence="1" id="KW-0548">Nucleotidyltransferase</keyword>
<protein>
    <submittedName>
        <fullName evidence="1">Rna-directed dna polymerase from mobile element jockey-like</fullName>
    </submittedName>
</protein>
<keyword evidence="1" id="KW-0808">Transferase</keyword>
<name>A0A2I0UMV7_LIMLA</name>
<dbReference type="Proteomes" id="UP000233556">
    <property type="component" value="Unassembled WGS sequence"/>
</dbReference>
<evidence type="ECO:0000313" key="2">
    <source>
        <dbReference type="Proteomes" id="UP000233556"/>
    </source>
</evidence>
<evidence type="ECO:0000313" key="1">
    <source>
        <dbReference type="EMBL" id="PKU47368.1"/>
    </source>
</evidence>
<keyword evidence="2" id="KW-1185">Reference proteome</keyword>
<dbReference type="AlphaFoldDB" id="A0A2I0UMV7"/>
<accession>A0A2I0UMV7</accession>
<organism evidence="1 2">
    <name type="scientific">Limosa lapponica baueri</name>
    <dbReference type="NCBI Taxonomy" id="1758121"/>
    <lineage>
        <taxon>Eukaryota</taxon>
        <taxon>Metazoa</taxon>
        <taxon>Chordata</taxon>
        <taxon>Craniata</taxon>
        <taxon>Vertebrata</taxon>
        <taxon>Euteleostomi</taxon>
        <taxon>Archelosauria</taxon>
        <taxon>Archosauria</taxon>
        <taxon>Dinosauria</taxon>
        <taxon>Saurischia</taxon>
        <taxon>Theropoda</taxon>
        <taxon>Coelurosauria</taxon>
        <taxon>Aves</taxon>
        <taxon>Neognathae</taxon>
        <taxon>Neoaves</taxon>
        <taxon>Charadriiformes</taxon>
        <taxon>Scolopacidae</taxon>
        <taxon>Limosa</taxon>
    </lineage>
</organism>
<reference evidence="2" key="2">
    <citation type="submission" date="2017-12" db="EMBL/GenBank/DDBJ databases">
        <title>Genome sequence of the Bar-tailed Godwit (Limosa lapponica baueri).</title>
        <authorList>
            <person name="Lima N.C.B."/>
            <person name="Parody-Merino A.M."/>
            <person name="Battley P.F."/>
            <person name="Fidler A.E."/>
            <person name="Prosdocimi F."/>
        </authorList>
    </citation>
    <scope>NUCLEOTIDE SEQUENCE [LARGE SCALE GENOMIC DNA]</scope>
</reference>
<dbReference type="OrthoDB" id="416454at2759"/>